<gene>
    <name evidence="1" type="ORF">CJJ18_04325</name>
</gene>
<dbReference type="Proteomes" id="UP000792865">
    <property type="component" value="Chromosome"/>
</dbReference>
<sequence>MINILLTVCYGIVFHGPIYSLFLNFFNGDWHINYFKKITGIPEHNQGMSYGLTYFLQIL</sequence>
<evidence type="ECO:0000313" key="1">
    <source>
        <dbReference type="EMBL" id="ASV33399.1"/>
    </source>
</evidence>
<protein>
    <submittedName>
        <fullName evidence="1">Uncharacterized protein</fullName>
    </submittedName>
</protein>
<evidence type="ECO:0000313" key="2">
    <source>
        <dbReference type="Proteomes" id="UP000792865"/>
    </source>
</evidence>
<dbReference type="EMBL" id="CP022932">
    <property type="protein sequence ID" value="ASV33399.1"/>
    <property type="molecule type" value="Genomic_DNA"/>
</dbReference>
<proteinExistence type="predicted"/>
<accession>A0AAC9VIZ9</accession>
<organism evidence="1 2">
    <name type="scientific">Candidatus Williamhamiltonella defendens</name>
    <dbReference type="NCBI Taxonomy" id="138072"/>
    <lineage>
        <taxon>Bacteria</taxon>
        <taxon>Pseudomonadati</taxon>
        <taxon>Pseudomonadota</taxon>
        <taxon>Gammaproteobacteria</taxon>
        <taxon>Enterobacterales</taxon>
        <taxon>Enterobacteriaceae</taxon>
        <taxon>aphid secondary symbionts</taxon>
        <taxon>Candidatus Williamhamiltonella</taxon>
    </lineage>
</organism>
<dbReference type="AlphaFoldDB" id="A0AAC9VIZ9"/>
<name>A0AAC9VIZ9_9ENTR</name>
<reference evidence="1" key="1">
    <citation type="submission" date="2017-08" db="EMBL/GenBank/DDBJ databases">
        <title>Genome sequence of Candidatus Hamiltonella defensa from Acyrthosiphon pisum strain MI47.</title>
        <authorList>
            <person name="Patel V.A."/>
            <person name="Chevignon G."/>
            <person name="Russell J.A."/>
            <person name="Oliver K.M."/>
        </authorList>
    </citation>
    <scope>NUCLEOTIDE SEQUENCE</scope>
    <source>
        <strain evidence="1">MI47</strain>
    </source>
</reference>